<dbReference type="Pfam" id="PF13620">
    <property type="entry name" value="CarboxypepD_reg"/>
    <property type="match status" value="1"/>
</dbReference>
<dbReference type="SUPFAM" id="SSF49452">
    <property type="entry name" value="Starch-binding domain-like"/>
    <property type="match status" value="1"/>
</dbReference>
<dbReference type="PROSITE" id="PS51257">
    <property type="entry name" value="PROKAR_LIPOPROTEIN"/>
    <property type="match status" value="1"/>
</dbReference>
<dbReference type="GO" id="GO:0030246">
    <property type="term" value="F:carbohydrate binding"/>
    <property type="evidence" value="ECO:0007669"/>
    <property type="project" value="InterPro"/>
</dbReference>
<name>A0A250IVY2_9BACT</name>
<dbReference type="InterPro" id="IPR013784">
    <property type="entry name" value="Carb-bd-like_fold"/>
</dbReference>
<protein>
    <recommendedName>
        <fullName evidence="3">Lipoprotein</fullName>
    </recommendedName>
</protein>
<gene>
    <name evidence="1" type="ORF">CYFUS_000805</name>
</gene>
<sequence>MKKHWAVVLPLLVLACGPKDENGDGIADGIRDPDSVSVVAPANPKGTVSGQVLDTAMQPLAGASVRLTIGSDTAEGKYVVQTDGLGNFMIKNVPAGSTVLVTIAKEGYATLRASATVPSSAGNIPINDGNASLGLVMLTKTQSKVSFTLLTDKGQPAVGAQAFLEAYPAGLISAAGTTVQATSTVTATPAVADAMGVVTFNNVPSPSELTRIGTPPSGNTSTAYYRLWVDPVDVNGDGVIDSGGYAAPIDASLLLKSGSQIITLNPAKNSTGSASFTLVATNVPSLQLTASSPAEAKKPLRNLLRPGEPIFLGFSQPVARDSLIAILTGEQGQTPIDLTVTSSETGDVYMLTPSVTNVLEGQEYNLILRATSAYSGAVQTWKGYFVSGDVKTPRPLQLDSVTFKDGTTGTAGVLDPGECVILTFNQVVTASAYQLDVEVLGTVTKEYKALPAPYPSAVTGCFGTEAVKIPIDTASFQATPRFYFAYGLSSDTTLPPINPNNTTARIRVNFTRFQGQDFSQYYETAWGAPVPSTTVLERALSR</sequence>
<dbReference type="Gene3D" id="2.60.40.1120">
    <property type="entry name" value="Carboxypeptidase-like, regulatory domain"/>
    <property type="match status" value="1"/>
</dbReference>
<dbReference type="RefSeq" id="WP_198316448.1">
    <property type="nucleotide sequence ID" value="NZ_CP022098.1"/>
</dbReference>
<evidence type="ECO:0000313" key="1">
    <source>
        <dbReference type="EMBL" id="ATB35392.1"/>
    </source>
</evidence>
<proteinExistence type="predicted"/>
<dbReference type="KEGG" id="cfus:CYFUS_000805"/>
<dbReference type="AlphaFoldDB" id="A0A250IVY2"/>
<evidence type="ECO:0008006" key="3">
    <source>
        <dbReference type="Google" id="ProtNLM"/>
    </source>
</evidence>
<evidence type="ECO:0000313" key="2">
    <source>
        <dbReference type="Proteomes" id="UP000217257"/>
    </source>
</evidence>
<accession>A0A250IVY2</accession>
<dbReference type="Proteomes" id="UP000217257">
    <property type="component" value="Chromosome"/>
</dbReference>
<reference evidence="1 2" key="1">
    <citation type="submission" date="2017-06" db="EMBL/GenBank/DDBJ databases">
        <title>Sequencing and comparative analysis of myxobacterial genomes.</title>
        <authorList>
            <person name="Rupp O."/>
            <person name="Goesmann A."/>
            <person name="Sogaard-Andersen L."/>
        </authorList>
    </citation>
    <scope>NUCLEOTIDE SEQUENCE [LARGE SCALE GENOMIC DNA]</scope>
    <source>
        <strain evidence="1 2">DSM 52655</strain>
    </source>
</reference>
<organism evidence="1 2">
    <name type="scientific">Cystobacter fuscus</name>
    <dbReference type="NCBI Taxonomy" id="43"/>
    <lineage>
        <taxon>Bacteria</taxon>
        <taxon>Pseudomonadati</taxon>
        <taxon>Myxococcota</taxon>
        <taxon>Myxococcia</taxon>
        <taxon>Myxococcales</taxon>
        <taxon>Cystobacterineae</taxon>
        <taxon>Archangiaceae</taxon>
        <taxon>Cystobacter</taxon>
    </lineage>
</organism>
<dbReference type="EMBL" id="CP022098">
    <property type="protein sequence ID" value="ATB35392.1"/>
    <property type="molecule type" value="Genomic_DNA"/>
</dbReference>